<keyword evidence="8" id="KW-0289">Folate biosynthesis</keyword>
<evidence type="ECO:0000259" key="9">
    <source>
        <dbReference type="PROSITE" id="PS50972"/>
    </source>
</evidence>
<dbReference type="InterPro" id="IPR011005">
    <property type="entry name" value="Dihydropteroate_synth-like_sf"/>
</dbReference>
<sequence>MIAGELARRGARARLYLRPTGFVDAPFHYEGQTLRLAGGLLWFSQVEAIAADAEGRFATALVPVERIEDFIDSLPEPHRATGRLTLDRLLAPRPALTLGPRTVRLDQPQILGILNVTPDSFSDGRGLGEAPAEAAARGVAMAEAGAAIIDLGGESTRPGAKPVWEGDEIARTVPVAERLAGAGLAFSIDTRKAAVMRAATAAGAALINDVSALLHDPRSIETVAALSCPVVLMHHQGEPETMQRDPRYRDPLLDVYDWLAARIEAVVAAGIARSRLIVDPGIGFGKALRHNLAILNGLSLFHGLGTPLLLGASRKRTIGALAGEAPVEQRLGGSVALALIGAGQGVQLLRVHDVFETVQAVRVWRGLRDAALTPA</sequence>
<dbReference type="PROSITE" id="PS00793">
    <property type="entry name" value="DHPS_2"/>
    <property type="match status" value="1"/>
</dbReference>
<keyword evidence="11" id="KW-1185">Reference proteome</keyword>
<dbReference type="EMBL" id="CP084930">
    <property type="protein sequence ID" value="USI72382.1"/>
    <property type="molecule type" value="Genomic_DNA"/>
</dbReference>
<comment type="cofactor">
    <cofactor evidence="2">
        <name>Mg(2+)</name>
        <dbReference type="ChEBI" id="CHEBI:18420"/>
    </cofactor>
</comment>
<dbReference type="InterPro" id="IPR045031">
    <property type="entry name" value="DHP_synth-like"/>
</dbReference>
<comment type="pathway">
    <text evidence="3">Cofactor biosynthesis; tetrahydrofolate biosynthesis; 7,8-dihydrofolate from 2-amino-4-hydroxy-6-hydroxymethyl-7,8-dihydropteridine diphosphate and 4-aminobenzoate: step 1/2.</text>
</comment>
<evidence type="ECO:0000313" key="11">
    <source>
        <dbReference type="Proteomes" id="UP001056937"/>
    </source>
</evidence>
<keyword evidence="5 10" id="KW-0808">Transferase</keyword>
<evidence type="ECO:0000256" key="3">
    <source>
        <dbReference type="ARBA" id="ARBA00004763"/>
    </source>
</evidence>
<gene>
    <name evidence="10" type="primary">folP</name>
    <name evidence="10" type="ORF">LHA26_13930</name>
</gene>
<dbReference type="Gene3D" id="3.20.20.20">
    <property type="entry name" value="Dihydropteroate synthase-like"/>
    <property type="match status" value="1"/>
</dbReference>
<evidence type="ECO:0000256" key="5">
    <source>
        <dbReference type="ARBA" id="ARBA00022679"/>
    </source>
</evidence>
<evidence type="ECO:0000256" key="1">
    <source>
        <dbReference type="ARBA" id="ARBA00000012"/>
    </source>
</evidence>
<reference evidence="10" key="1">
    <citation type="journal article" date="2022" name="Toxins">
        <title>Genomic Analysis of Sphingopyxis sp. USTB-05 for Biodegrading Cyanobacterial Hepatotoxins.</title>
        <authorList>
            <person name="Liu C."/>
            <person name="Xu Q."/>
            <person name="Zhao Z."/>
            <person name="Zhang H."/>
            <person name="Liu X."/>
            <person name="Yin C."/>
            <person name="Liu Y."/>
            <person name="Yan H."/>
        </authorList>
    </citation>
    <scope>NUCLEOTIDE SEQUENCE</scope>
    <source>
        <strain evidence="10">NBD5</strain>
    </source>
</reference>
<evidence type="ECO:0000256" key="7">
    <source>
        <dbReference type="ARBA" id="ARBA00022842"/>
    </source>
</evidence>
<dbReference type="PROSITE" id="PS50972">
    <property type="entry name" value="PTERIN_BINDING"/>
    <property type="match status" value="1"/>
</dbReference>
<dbReference type="CDD" id="cd00739">
    <property type="entry name" value="DHPS"/>
    <property type="match status" value="1"/>
</dbReference>
<evidence type="ECO:0000256" key="4">
    <source>
        <dbReference type="ARBA" id="ARBA00012458"/>
    </source>
</evidence>
<name>A0ABY4X648_9SPHN</name>
<comment type="catalytic activity">
    <reaction evidence="1">
        <text>(7,8-dihydropterin-6-yl)methyl diphosphate + 4-aminobenzoate = 7,8-dihydropteroate + diphosphate</text>
        <dbReference type="Rhea" id="RHEA:19949"/>
        <dbReference type="ChEBI" id="CHEBI:17836"/>
        <dbReference type="ChEBI" id="CHEBI:17839"/>
        <dbReference type="ChEBI" id="CHEBI:33019"/>
        <dbReference type="ChEBI" id="CHEBI:72950"/>
        <dbReference type="EC" id="2.5.1.15"/>
    </reaction>
</comment>
<keyword evidence="7" id="KW-0460">Magnesium</keyword>
<proteinExistence type="predicted"/>
<dbReference type="SUPFAM" id="SSF51717">
    <property type="entry name" value="Dihydropteroate synthetase-like"/>
    <property type="match status" value="1"/>
</dbReference>
<organism evidence="10 11">
    <name type="scientific">Sphingomonas morindae</name>
    <dbReference type="NCBI Taxonomy" id="1541170"/>
    <lineage>
        <taxon>Bacteria</taxon>
        <taxon>Pseudomonadati</taxon>
        <taxon>Pseudomonadota</taxon>
        <taxon>Alphaproteobacteria</taxon>
        <taxon>Sphingomonadales</taxon>
        <taxon>Sphingomonadaceae</taxon>
        <taxon>Sphingomonas</taxon>
    </lineage>
</organism>
<dbReference type="GO" id="GO:0004156">
    <property type="term" value="F:dihydropteroate synthase activity"/>
    <property type="evidence" value="ECO:0007669"/>
    <property type="project" value="UniProtKB-EC"/>
</dbReference>
<evidence type="ECO:0000256" key="2">
    <source>
        <dbReference type="ARBA" id="ARBA00001946"/>
    </source>
</evidence>
<evidence type="ECO:0000313" key="10">
    <source>
        <dbReference type="EMBL" id="USI72382.1"/>
    </source>
</evidence>
<dbReference type="PANTHER" id="PTHR20941">
    <property type="entry name" value="FOLATE SYNTHESIS PROTEINS"/>
    <property type="match status" value="1"/>
</dbReference>
<evidence type="ECO:0000256" key="8">
    <source>
        <dbReference type="ARBA" id="ARBA00022909"/>
    </source>
</evidence>
<dbReference type="EC" id="2.5.1.15" evidence="4"/>
<dbReference type="Pfam" id="PF00809">
    <property type="entry name" value="Pterin_bind"/>
    <property type="match status" value="1"/>
</dbReference>
<dbReference type="InterPro" id="IPR006390">
    <property type="entry name" value="DHP_synth_dom"/>
</dbReference>
<evidence type="ECO:0000256" key="6">
    <source>
        <dbReference type="ARBA" id="ARBA00022723"/>
    </source>
</evidence>
<dbReference type="NCBIfam" id="TIGR01496">
    <property type="entry name" value="DHPS"/>
    <property type="match status" value="1"/>
</dbReference>
<dbReference type="RefSeq" id="WP_252166191.1">
    <property type="nucleotide sequence ID" value="NZ_CP084930.1"/>
</dbReference>
<dbReference type="Proteomes" id="UP001056937">
    <property type="component" value="Chromosome 1"/>
</dbReference>
<feature type="domain" description="Pterin-binding" evidence="9">
    <location>
        <begin position="108"/>
        <end position="362"/>
    </location>
</feature>
<dbReference type="PANTHER" id="PTHR20941:SF1">
    <property type="entry name" value="FOLIC ACID SYNTHESIS PROTEIN FOL1"/>
    <property type="match status" value="1"/>
</dbReference>
<keyword evidence="6" id="KW-0479">Metal-binding</keyword>
<protein>
    <recommendedName>
        <fullName evidence="4">dihydropteroate synthase</fullName>
        <ecNumber evidence="4">2.5.1.15</ecNumber>
    </recommendedName>
</protein>
<dbReference type="InterPro" id="IPR000489">
    <property type="entry name" value="Pterin-binding_dom"/>
</dbReference>
<accession>A0ABY4X648</accession>